<name>A0A0N7MYT1_9BACT</name>
<feature type="domain" description="Metalloprotease TldD/E N-terminal" evidence="2">
    <location>
        <begin position="20"/>
        <end position="84"/>
    </location>
</feature>
<protein>
    <recommendedName>
        <fullName evidence="7">PmbA protein</fullName>
    </recommendedName>
</protein>
<dbReference type="Pfam" id="PF19289">
    <property type="entry name" value="PmbA_TldD_3rd"/>
    <property type="match status" value="1"/>
</dbReference>
<dbReference type="InterPro" id="IPR002510">
    <property type="entry name" value="Metalloprtase-TldD/E_N"/>
</dbReference>
<keyword evidence="6" id="KW-1185">Reference proteome</keyword>
<accession>A0A0N7MYT1</accession>
<evidence type="ECO:0000259" key="4">
    <source>
        <dbReference type="Pfam" id="PF19290"/>
    </source>
</evidence>
<dbReference type="PANTHER" id="PTHR43421:SF1">
    <property type="entry name" value="METALLOPROTEASE PMBA"/>
    <property type="match status" value="1"/>
</dbReference>
<evidence type="ECO:0000256" key="1">
    <source>
        <dbReference type="ARBA" id="ARBA00005836"/>
    </source>
</evidence>
<proteinExistence type="inferred from homology"/>
<dbReference type="InterPro" id="IPR035068">
    <property type="entry name" value="TldD/PmbA_N"/>
</dbReference>
<evidence type="ECO:0008006" key="7">
    <source>
        <dbReference type="Google" id="ProtNLM"/>
    </source>
</evidence>
<dbReference type="PANTHER" id="PTHR43421">
    <property type="entry name" value="METALLOPROTEASE PMBA"/>
    <property type="match status" value="1"/>
</dbReference>
<organism evidence="5 6">
    <name type="scientific">Candidatus Chryseopegocella kryptomonas</name>
    <dbReference type="NCBI Taxonomy" id="1633643"/>
    <lineage>
        <taxon>Bacteria</taxon>
        <taxon>Pseudomonadati</taxon>
        <taxon>Candidatus Kryptoniota</taxon>
        <taxon>Candidatus Chryseopegocella</taxon>
    </lineage>
</organism>
<dbReference type="EMBL" id="CZVW01000033">
    <property type="protein sequence ID" value="CUT05107.1"/>
    <property type="molecule type" value="Genomic_DNA"/>
</dbReference>
<sequence>MIELAKSIVSKSLKKGADECDVFISIDEEFSATVKDGEVESLKQAVTHGLGIRVFKNKKIGFAYTTDFSNFAIEKAIEEAILIANNSTPEEDNILPQVEGKRQNDVKIFDPNVNSISVDEKIKIAFEIEKFAKSYDTRIGVESTGFGNLIQRRIIANSNDFAGEYEGTLFEIYCSVIATENSQSQTAFYNSVNRFYDNLEPPEIVAQRASVRALQLLNPKKIKTGRYPVVFDPMSAAVILSYISQAVNGKNAYRKMSFLSDKMNEKIGSEILTVFDDGCMDFGIGSKPFDDEGIETKKKVIIENGFLKMFLLDSITAKKFGQSPTGNAYRRYNTIPSPSPLNFYIKPGDKTAEEIIKEINEGLLVTKLIGFGVDIVSGNFSKGASGLWIKNGEFAFAVDKITIADNLQNILENIVLIGNDLIFFGNIASPTILVSEMTVASD</sequence>
<dbReference type="GO" id="GO:0005829">
    <property type="term" value="C:cytosol"/>
    <property type="evidence" value="ECO:0007669"/>
    <property type="project" value="TreeGrafter"/>
</dbReference>
<dbReference type="Proteomes" id="UP000199197">
    <property type="component" value="Unassembled WGS sequence"/>
</dbReference>
<dbReference type="AlphaFoldDB" id="A0A0N7MYT1"/>
<feature type="domain" description="Metalloprotease TldD/E central" evidence="4">
    <location>
        <begin position="113"/>
        <end position="217"/>
    </location>
</feature>
<dbReference type="GO" id="GO:0006508">
    <property type="term" value="P:proteolysis"/>
    <property type="evidence" value="ECO:0007669"/>
    <property type="project" value="InterPro"/>
</dbReference>
<dbReference type="GO" id="GO:0008237">
    <property type="term" value="F:metallopeptidase activity"/>
    <property type="evidence" value="ECO:0007669"/>
    <property type="project" value="InterPro"/>
</dbReference>
<dbReference type="Pfam" id="PF01523">
    <property type="entry name" value="PmbA_TldD_1st"/>
    <property type="match status" value="1"/>
</dbReference>
<dbReference type="Pfam" id="PF19290">
    <property type="entry name" value="PmbA_TldD_2nd"/>
    <property type="match status" value="1"/>
</dbReference>
<dbReference type="SUPFAM" id="SSF111283">
    <property type="entry name" value="Putative modulator of DNA gyrase, PmbA/TldD"/>
    <property type="match status" value="1"/>
</dbReference>
<dbReference type="InterPro" id="IPR036059">
    <property type="entry name" value="TldD/PmbA_sf"/>
</dbReference>
<dbReference type="InterPro" id="IPR047657">
    <property type="entry name" value="PmbA"/>
</dbReference>
<evidence type="ECO:0000259" key="3">
    <source>
        <dbReference type="Pfam" id="PF19289"/>
    </source>
</evidence>
<dbReference type="InterPro" id="IPR045569">
    <property type="entry name" value="Metalloprtase-TldD/E_C"/>
</dbReference>
<evidence type="ECO:0000313" key="6">
    <source>
        <dbReference type="Proteomes" id="UP000199197"/>
    </source>
</evidence>
<dbReference type="InterPro" id="IPR045570">
    <property type="entry name" value="Metalloprtase-TldD/E_cen_dom"/>
</dbReference>
<gene>
    <name evidence="5" type="ORF">JGI23_01883</name>
</gene>
<feature type="domain" description="Metalloprotease TldD/E C-terminal" evidence="3">
    <location>
        <begin position="224"/>
        <end position="440"/>
    </location>
</feature>
<evidence type="ECO:0000259" key="2">
    <source>
        <dbReference type="Pfam" id="PF01523"/>
    </source>
</evidence>
<dbReference type="Gene3D" id="3.30.2290.10">
    <property type="entry name" value="PmbA/TldD superfamily"/>
    <property type="match status" value="1"/>
</dbReference>
<evidence type="ECO:0000313" key="5">
    <source>
        <dbReference type="EMBL" id="CUT05107.1"/>
    </source>
</evidence>
<reference evidence="6" key="1">
    <citation type="submission" date="2015-11" db="EMBL/GenBank/DDBJ databases">
        <authorList>
            <person name="Varghese N."/>
        </authorList>
    </citation>
    <scope>NUCLEOTIDE SEQUENCE [LARGE SCALE GENOMIC DNA]</scope>
    <source>
        <strain evidence="6">JGI-23</strain>
    </source>
</reference>
<comment type="similarity">
    <text evidence="1">Belongs to the peptidase U62 family.</text>
</comment>